<dbReference type="InterPro" id="IPR001387">
    <property type="entry name" value="Cro/C1-type_HTH"/>
</dbReference>
<dbReference type="Gene3D" id="2.60.120.10">
    <property type="entry name" value="Jelly Rolls"/>
    <property type="match status" value="1"/>
</dbReference>
<dbReference type="SUPFAM" id="SSF47413">
    <property type="entry name" value="lambda repressor-like DNA-binding domains"/>
    <property type="match status" value="1"/>
</dbReference>
<keyword evidence="1" id="KW-0805">Transcription regulation</keyword>
<accession>A0ABP7CN24</accession>
<dbReference type="PANTHER" id="PTHR46797:SF23">
    <property type="entry name" value="HTH-TYPE TRANSCRIPTIONAL REGULATOR SUTR"/>
    <property type="match status" value="1"/>
</dbReference>
<keyword evidence="6" id="KW-1185">Reference proteome</keyword>
<feature type="domain" description="HTH cro/C1-type" evidence="4">
    <location>
        <begin position="49"/>
        <end position="103"/>
    </location>
</feature>
<dbReference type="PROSITE" id="PS50943">
    <property type="entry name" value="HTH_CROC1"/>
    <property type="match status" value="1"/>
</dbReference>
<evidence type="ECO:0000256" key="2">
    <source>
        <dbReference type="ARBA" id="ARBA00023125"/>
    </source>
</evidence>
<dbReference type="SUPFAM" id="SSF51182">
    <property type="entry name" value="RmlC-like cupins"/>
    <property type="match status" value="1"/>
</dbReference>
<evidence type="ECO:0000313" key="5">
    <source>
        <dbReference type="EMBL" id="GAA3690950.1"/>
    </source>
</evidence>
<dbReference type="Pfam" id="PF01381">
    <property type="entry name" value="HTH_3"/>
    <property type="match status" value="1"/>
</dbReference>
<evidence type="ECO:0000256" key="3">
    <source>
        <dbReference type="ARBA" id="ARBA00023163"/>
    </source>
</evidence>
<dbReference type="EMBL" id="BAABEO010000020">
    <property type="protein sequence ID" value="GAA3690950.1"/>
    <property type="molecule type" value="Genomic_DNA"/>
</dbReference>
<dbReference type="Pfam" id="PF07883">
    <property type="entry name" value="Cupin_2"/>
    <property type="match status" value="1"/>
</dbReference>
<dbReference type="PANTHER" id="PTHR46797">
    <property type="entry name" value="HTH-TYPE TRANSCRIPTIONAL REGULATOR"/>
    <property type="match status" value="1"/>
</dbReference>
<reference evidence="6" key="1">
    <citation type="journal article" date="2019" name="Int. J. Syst. Evol. Microbiol.">
        <title>The Global Catalogue of Microorganisms (GCM) 10K type strain sequencing project: providing services to taxonomists for standard genome sequencing and annotation.</title>
        <authorList>
            <consortium name="The Broad Institute Genomics Platform"/>
            <consortium name="The Broad Institute Genome Sequencing Center for Infectious Disease"/>
            <person name="Wu L."/>
            <person name="Ma J."/>
        </authorList>
    </citation>
    <scope>NUCLEOTIDE SEQUENCE [LARGE SCALE GENOMIC DNA]</scope>
    <source>
        <strain evidence="6">JCM 30742</strain>
    </source>
</reference>
<proteinExistence type="predicted"/>
<dbReference type="SMART" id="SM00530">
    <property type="entry name" value="HTH_XRE"/>
    <property type="match status" value="1"/>
</dbReference>
<dbReference type="InterPro" id="IPR050807">
    <property type="entry name" value="TransReg_Diox_bact_type"/>
</dbReference>
<dbReference type="InterPro" id="IPR011051">
    <property type="entry name" value="RmlC_Cupin_sf"/>
</dbReference>
<dbReference type="Proteomes" id="UP001500752">
    <property type="component" value="Unassembled WGS sequence"/>
</dbReference>
<evidence type="ECO:0000313" key="6">
    <source>
        <dbReference type="Proteomes" id="UP001500752"/>
    </source>
</evidence>
<dbReference type="InterPro" id="IPR014710">
    <property type="entry name" value="RmlC-like_jellyroll"/>
</dbReference>
<dbReference type="InterPro" id="IPR013096">
    <property type="entry name" value="Cupin_2"/>
</dbReference>
<sequence length="224" mass="23456">MRRKANCYPEGQLGTLSLTSSLTLPKVALGMTEVDAAGSSLLASVGATVRQLRVARKISVTDLAKQADVSRRMLTAIEGGTANASLVTLDKVARALGVDFSALVRPPSDSAVELVGGGEAATVWRGLAEESAGRVFTTTRSRGRAEMWDWSLGPGDRYGAEPDPAGSEELLAVSAGTLVLSVDGRTHSVPAGSVAKIATDRPYSYVNDSDEVVRFVRIVVINAP</sequence>
<keyword evidence="2" id="KW-0238">DNA-binding</keyword>
<evidence type="ECO:0000259" key="4">
    <source>
        <dbReference type="PROSITE" id="PS50943"/>
    </source>
</evidence>
<comment type="caution">
    <text evidence="5">The sequence shown here is derived from an EMBL/GenBank/DDBJ whole genome shotgun (WGS) entry which is preliminary data.</text>
</comment>
<organism evidence="5 6">
    <name type="scientific">Arthrobacter ginkgonis</name>
    <dbReference type="NCBI Taxonomy" id="1630594"/>
    <lineage>
        <taxon>Bacteria</taxon>
        <taxon>Bacillati</taxon>
        <taxon>Actinomycetota</taxon>
        <taxon>Actinomycetes</taxon>
        <taxon>Micrococcales</taxon>
        <taxon>Micrococcaceae</taxon>
        <taxon>Arthrobacter</taxon>
    </lineage>
</organism>
<name>A0ABP7CN24_9MICC</name>
<dbReference type="CDD" id="cd00093">
    <property type="entry name" value="HTH_XRE"/>
    <property type="match status" value="1"/>
</dbReference>
<evidence type="ECO:0000256" key="1">
    <source>
        <dbReference type="ARBA" id="ARBA00023015"/>
    </source>
</evidence>
<keyword evidence="3" id="KW-0804">Transcription</keyword>
<dbReference type="InterPro" id="IPR010982">
    <property type="entry name" value="Lambda_DNA-bd_dom_sf"/>
</dbReference>
<gene>
    <name evidence="5" type="ORF">GCM10023081_30410</name>
</gene>
<dbReference type="Gene3D" id="1.10.260.40">
    <property type="entry name" value="lambda repressor-like DNA-binding domains"/>
    <property type="match status" value="1"/>
</dbReference>
<protein>
    <submittedName>
        <fullName evidence="5">XRE family transcriptional regulator</fullName>
    </submittedName>
</protein>